<dbReference type="PANTHER" id="PTHR33103">
    <property type="entry name" value="OS01G0153900 PROTEIN"/>
    <property type="match status" value="1"/>
</dbReference>
<dbReference type="Pfam" id="PF05056">
    <property type="entry name" value="DUF674"/>
    <property type="match status" value="2"/>
</dbReference>
<reference evidence="1" key="1">
    <citation type="submission" date="2018-04" db="EMBL/GenBank/DDBJ databases">
        <title>WGS assembly of Panicum hallii.</title>
        <authorList>
            <person name="Lovell J."/>
            <person name="Jenkins J."/>
            <person name="Lowry D."/>
            <person name="Mamidi S."/>
            <person name="Sreedasyam A."/>
            <person name="Weng X."/>
            <person name="Barry K."/>
            <person name="Bonette J."/>
            <person name="Campitelli B."/>
            <person name="Daum C."/>
            <person name="Gordon S."/>
            <person name="Gould B."/>
            <person name="Lipzen A."/>
            <person name="Macqueen A."/>
            <person name="Palacio-Mejia J."/>
            <person name="Plott C."/>
            <person name="Shakirov E."/>
            <person name="Shu S."/>
            <person name="Yoshinaga Y."/>
            <person name="Zane M."/>
            <person name="Rokhsar D."/>
            <person name="Grimwood J."/>
            <person name="Schmutz J."/>
            <person name="Juenger T."/>
        </authorList>
    </citation>
    <scope>NUCLEOTIDE SEQUENCE [LARGE SCALE GENOMIC DNA]</scope>
    <source>
        <strain evidence="1">FIL2</strain>
    </source>
</reference>
<protein>
    <recommendedName>
        <fullName evidence="2">DUF674 domain-containing protein</fullName>
    </recommendedName>
</protein>
<dbReference type="InterPro" id="IPR007750">
    <property type="entry name" value="DUF674"/>
</dbReference>
<gene>
    <name evidence="1" type="ORF">PAHAL_5G477700</name>
</gene>
<dbReference type="Gramene" id="PVH39322">
    <property type="protein sequence ID" value="PVH39322"/>
    <property type="gene ID" value="PAHAL_5G477700"/>
</dbReference>
<accession>A0A2T8INQ8</accession>
<evidence type="ECO:0008006" key="2">
    <source>
        <dbReference type="Google" id="ProtNLM"/>
    </source>
</evidence>
<dbReference type="PANTHER" id="PTHR33103:SF40">
    <property type="entry name" value="OS01G0153600 PROTEIN"/>
    <property type="match status" value="1"/>
</dbReference>
<name>A0A2T8INQ8_9POAL</name>
<sequence length="295" mass="30769">MSAAAAAMPSSGTSTMKLLVDRASQRVLFAEAGKDVVDFIFGLLAMPLGAAASLLRAEGAAAGALGSVANVYASVEKMDAAYMQGPEARDALLVNDSLPSGPSTRLLPATTTTSAAFATSISTAAPSYCCMWGPPPGMPMPPPAGPTYYYPPYPPTQAPVPESGVALLPAWLFRCHACYALGSPQESRGFVQGVASYTVMDDLTVSPASNVSTVALLGRLGVKDLDAIEERTVTVGRKECLEILKVSLQSKTVLTDVFLAKTTNKRARTAGDKNDDDAVTTKSEWGLQVVETGDK</sequence>
<organism evidence="1">
    <name type="scientific">Panicum hallii</name>
    <dbReference type="NCBI Taxonomy" id="206008"/>
    <lineage>
        <taxon>Eukaryota</taxon>
        <taxon>Viridiplantae</taxon>
        <taxon>Streptophyta</taxon>
        <taxon>Embryophyta</taxon>
        <taxon>Tracheophyta</taxon>
        <taxon>Spermatophyta</taxon>
        <taxon>Magnoliopsida</taxon>
        <taxon>Liliopsida</taxon>
        <taxon>Poales</taxon>
        <taxon>Poaceae</taxon>
        <taxon>PACMAD clade</taxon>
        <taxon>Panicoideae</taxon>
        <taxon>Panicodae</taxon>
        <taxon>Paniceae</taxon>
        <taxon>Panicinae</taxon>
        <taxon>Panicum</taxon>
        <taxon>Panicum sect. Panicum</taxon>
    </lineage>
</organism>
<proteinExistence type="predicted"/>
<dbReference type="EMBL" id="CM008050">
    <property type="protein sequence ID" value="PVH39322.1"/>
    <property type="molecule type" value="Genomic_DNA"/>
</dbReference>
<dbReference type="Proteomes" id="UP000243499">
    <property type="component" value="Chromosome 5"/>
</dbReference>
<evidence type="ECO:0000313" key="1">
    <source>
        <dbReference type="EMBL" id="PVH39322.1"/>
    </source>
</evidence>
<dbReference type="AlphaFoldDB" id="A0A2T8INQ8"/>